<dbReference type="PANTHER" id="PTHR42681:SF1">
    <property type="entry name" value="MALONYL-COA-ACYL CARRIER PROTEIN TRANSACYLASE, MITOCHONDRIAL"/>
    <property type="match status" value="1"/>
</dbReference>
<dbReference type="SUPFAM" id="SSF55048">
    <property type="entry name" value="Probable ACP-binding domain of malonyl-CoA ACP transacylase"/>
    <property type="match status" value="1"/>
</dbReference>
<protein>
    <recommendedName>
        <fullName evidence="4">Malonyl CoA-acyl carrier protein transacylase</fullName>
        <ecNumber evidence="4">2.3.1.39</ecNumber>
    </recommendedName>
</protein>
<sequence length="298" mass="33187">MTVAWVFPGQGSQKIGMAKQVENLPNTKERFSYASEVFERNLFEICELNSEPENPLSDLNNTSNTQICLFLVESILLDALKDNGFKPTYVAGHSLGEITALYCADVFSFEDCVSLIKVRSQLMVHAGKGSMAAVIGFDRDQLELLVQKIDDIVIANDNSSSQVVLSGSNEGLDNISNQISCKRFLKLNVSGAFHSPFMDEPSTQFSEYLKQIKFKNPSFPVISNYEPSLCSDPNELKIRLEKQMCNGVRWRETMDLMAKDSDLHIVEIGPSNVLSGLGKRHLKNVKISQVSSADQITY</sequence>
<organism evidence="7 8">
    <name type="scientific">Prochlorococcus marinus str. MIT 9201</name>
    <dbReference type="NCBI Taxonomy" id="93057"/>
    <lineage>
        <taxon>Bacteria</taxon>
        <taxon>Bacillati</taxon>
        <taxon>Cyanobacteriota</taxon>
        <taxon>Cyanophyceae</taxon>
        <taxon>Synechococcales</taxon>
        <taxon>Prochlorococcaceae</taxon>
        <taxon>Prochlorococcus</taxon>
    </lineage>
</organism>
<dbReference type="RefSeq" id="WP_032522941.1">
    <property type="nucleotide sequence ID" value="NZ_CP138977.1"/>
</dbReference>
<dbReference type="InterPro" id="IPR001227">
    <property type="entry name" value="Ac_transferase_dom_sf"/>
</dbReference>
<evidence type="ECO:0000256" key="5">
    <source>
        <dbReference type="PIRSR" id="PIRSR000446-1"/>
    </source>
</evidence>
<dbReference type="GO" id="GO:0004314">
    <property type="term" value="F:[acyl-carrier-protein] S-malonyltransferase activity"/>
    <property type="evidence" value="ECO:0007669"/>
    <property type="project" value="UniProtKB-EC"/>
</dbReference>
<reference evidence="8" key="1">
    <citation type="journal article" date="2014" name="Sci. Data">
        <title>Genomes of diverse isolates of the marine cyanobacterium Prochlorococcus.</title>
        <authorList>
            <person name="Biller S."/>
            <person name="Berube P."/>
            <person name="Thompson J."/>
            <person name="Kelly L."/>
            <person name="Roggensack S."/>
            <person name="Awad L."/>
            <person name="Roache-Johnson K."/>
            <person name="Ding H."/>
            <person name="Giovannoni S.J."/>
            <person name="Moore L.R."/>
            <person name="Chisholm S.W."/>
        </authorList>
    </citation>
    <scope>NUCLEOTIDE SEQUENCE [LARGE SCALE GENOMIC DNA]</scope>
    <source>
        <strain evidence="8">MIT 9201</strain>
    </source>
</reference>
<dbReference type="GO" id="GO:0005829">
    <property type="term" value="C:cytosol"/>
    <property type="evidence" value="ECO:0007669"/>
    <property type="project" value="TreeGrafter"/>
</dbReference>
<dbReference type="InterPro" id="IPR050858">
    <property type="entry name" value="Mal-CoA-ACP_Trans/PKS_FabD"/>
</dbReference>
<comment type="catalytic activity">
    <reaction evidence="3 4">
        <text>holo-[ACP] + malonyl-CoA = malonyl-[ACP] + CoA</text>
        <dbReference type="Rhea" id="RHEA:41792"/>
        <dbReference type="Rhea" id="RHEA-COMP:9623"/>
        <dbReference type="Rhea" id="RHEA-COMP:9685"/>
        <dbReference type="ChEBI" id="CHEBI:57287"/>
        <dbReference type="ChEBI" id="CHEBI:57384"/>
        <dbReference type="ChEBI" id="CHEBI:64479"/>
        <dbReference type="ChEBI" id="CHEBI:78449"/>
        <dbReference type="EC" id="2.3.1.39"/>
    </reaction>
</comment>
<dbReference type="OrthoDB" id="9805460at2"/>
<dbReference type="Gene3D" id="3.30.70.250">
    <property type="entry name" value="Malonyl-CoA ACP transacylase, ACP-binding"/>
    <property type="match status" value="1"/>
</dbReference>
<dbReference type="PANTHER" id="PTHR42681">
    <property type="entry name" value="MALONYL-COA-ACYL CARRIER PROTEIN TRANSACYLASE, MITOCHONDRIAL"/>
    <property type="match status" value="1"/>
</dbReference>
<dbReference type="InterPro" id="IPR016035">
    <property type="entry name" value="Acyl_Trfase/lysoPLipase"/>
</dbReference>
<evidence type="ECO:0000256" key="3">
    <source>
        <dbReference type="ARBA" id="ARBA00048462"/>
    </source>
</evidence>
<dbReference type="EC" id="2.3.1.39" evidence="4"/>
<dbReference type="SMART" id="SM00827">
    <property type="entry name" value="PKS_AT"/>
    <property type="match status" value="1"/>
</dbReference>
<evidence type="ECO:0000259" key="6">
    <source>
        <dbReference type="SMART" id="SM00827"/>
    </source>
</evidence>
<accession>A0A0A2A2A1</accession>
<dbReference type="InterPro" id="IPR016036">
    <property type="entry name" value="Malonyl_transacylase_ACP-bd"/>
</dbReference>
<dbReference type="GO" id="GO:0006633">
    <property type="term" value="P:fatty acid biosynthetic process"/>
    <property type="evidence" value="ECO:0007669"/>
    <property type="project" value="TreeGrafter"/>
</dbReference>
<feature type="active site" evidence="5">
    <location>
        <position position="194"/>
    </location>
</feature>
<dbReference type="InterPro" id="IPR004410">
    <property type="entry name" value="Malonyl_CoA-ACP_transAc_FabD"/>
</dbReference>
<name>A0A0A2A2A1_PROMR</name>
<evidence type="ECO:0000256" key="1">
    <source>
        <dbReference type="ARBA" id="ARBA00022679"/>
    </source>
</evidence>
<dbReference type="InterPro" id="IPR024925">
    <property type="entry name" value="Malonyl_CoA-ACP_transAc"/>
</dbReference>
<evidence type="ECO:0000313" key="8">
    <source>
        <dbReference type="Proteomes" id="UP000030355"/>
    </source>
</evidence>
<comment type="similarity">
    <text evidence="4">Belongs to the fabD family.</text>
</comment>
<feature type="domain" description="Malonyl-CoA:ACP transacylase (MAT)" evidence="6">
    <location>
        <begin position="6"/>
        <end position="295"/>
    </location>
</feature>
<gene>
    <name evidence="7" type="ORF">EU95_1860</name>
</gene>
<dbReference type="Gene3D" id="3.40.366.10">
    <property type="entry name" value="Malonyl-Coenzyme A Acyl Carrier Protein, domain 2"/>
    <property type="match status" value="1"/>
</dbReference>
<dbReference type="EMBL" id="JNAL01000018">
    <property type="protein sequence ID" value="KGF94644.1"/>
    <property type="molecule type" value="Genomic_DNA"/>
</dbReference>
<keyword evidence="2 4" id="KW-0012">Acyltransferase</keyword>
<dbReference type="AlphaFoldDB" id="A0A0A2A2A1"/>
<keyword evidence="1 4" id="KW-0808">Transferase</keyword>
<dbReference type="Pfam" id="PF00698">
    <property type="entry name" value="Acyl_transf_1"/>
    <property type="match status" value="1"/>
</dbReference>
<feature type="active site" evidence="5">
    <location>
        <position position="94"/>
    </location>
</feature>
<evidence type="ECO:0000256" key="2">
    <source>
        <dbReference type="ARBA" id="ARBA00023315"/>
    </source>
</evidence>
<dbReference type="InterPro" id="IPR014043">
    <property type="entry name" value="Acyl_transferase_dom"/>
</dbReference>
<dbReference type="SUPFAM" id="SSF52151">
    <property type="entry name" value="FabD/lysophospholipase-like"/>
    <property type="match status" value="1"/>
</dbReference>
<dbReference type="PIRSF" id="PIRSF000446">
    <property type="entry name" value="Mct"/>
    <property type="match status" value="1"/>
</dbReference>
<evidence type="ECO:0000313" key="7">
    <source>
        <dbReference type="EMBL" id="KGF94644.1"/>
    </source>
</evidence>
<evidence type="ECO:0000256" key="4">
    <source>
        <dbReference type="PIRNR" id="PIRNR000446"/>
    </source>
</evidence>
<comment type="caution">
    <text evidence="7">The sequence shown here is derived from an EMBL/GenBank/DDBJ whole genome shotgun (WGS) entry which is preliminary data.</text>
</comment>
<proteinExistence type="inferred from homology"/>
<dbReference type="NCBIfam" id="TIGR00128">
    <property type="entry name" value="fabD"/>
    <property type="match status" value="1"/>
</dbReference>
<dbReference type="Proteomes" id="UP000030355">
    <property type="component" value="Unassembled WGS sequence"/>
</dbReference>
<dbReference type="STRING" id="93057.EU95_1860"/>
<dbReference type="eggNOG" id="COG0331">
    <property type="taxonomic scope" value="Bacteria"/>
</dbReference>